<dbReference type="InterPro" id="IPR052065">
    <property type="entry name" value="Compl_asym_regulator"/>
</dbReference>
<keyword evidence="1" id="KW-0677">Repeat</keyword>
<feature type="signal peptide" evidence="3">
    <location>
        <begin position="1"/>
        <end position="18"/>
    </location>
</feature>
<dbReference type="PROSITE" id="PS50092">
    <property type="entry name" value="TSP1"/>
    <property type="match status" value="6"/>
</dbReference>
<dbReference type="RefSeq" id="XP_065653666.1">
    <property type="nucleotide sequence ID" value="XM_065797594.1"/>
</dbReference>
<dbReference type="InterPro" id="IPR036383">
    <property type="entry name" value="TSP1_rpt_sf"/>
</dbReference>
<accession>A0ABM4BWT6</accession>
<evidence type="ECO:0000313" key="5">
    <source>
        <dbReference type="RefSeq" id="XP_065653666.1"/>
    </source>
</evidence>
<dbReference type="Pfam" id="PF00090">
    <property type="entry name" value="TSP_1"/>
    <property type="match status" value="7"/>
</dbReference>
<dbReference type="Proteomes" id="UP001652625">
    <property type="component" value="Chromosome 05"/>
</dbReference>
<evidence type="ECO:0000256" key="1">
    <source>
        <dbReference type="ARBA" id="ARBA00022737"/>
    </source>
</evidence>
<keyword evidence="2" id="KW-1015">Disulfide bond</keyword>
<dbReference type="Gene3D" id="2.20.100.10">
    <property type="entry name" value="Thrombospondin type-1 (TSP1) repeat"/>
    <property type="match status" value="7"/>
</dbReference>
<keyword evidence="3" id="KW-0732">Signal</keyword>
<evidence type="ECO:0000256" key="2">
    <source>
        <dbReference type="ARBA" id="ARBA00023157"/>
    </source>
</evidence>
<keyword evidence="4" id="KW-1185">Reference proteome</keyword>
<dbReference type="InterPro" id="IPR000884">
    <property type="entry name" value="TSP1_rpt"/>
</dbReference>
<evidence type="ECO:0000313" key="4">
    <source>
        <dbReference type="Proteomes" id="UP001652625"/>
    </source>
</evidence>
<feature type="chain" id="PRO_5047315897" evidence="3">
    <location>
        <begin position="19"/>
        <end position="691"/>
    </location>
</feature>
<organism evidence="4 5">
    <name type="scientific">Hydra vulgaris</name>
    <name type="common">Hydra</name>
    <name type="synonym">Hydra attenuata</name>
    <dbReference type="NCBI Taxonomy" id="6087"/>
    <lineage>
        <taxon>Eukaryota</taxon>
        <taxon>Metazoa</taxon>
        <taxon>Cnidaria</taxon>
        <taxon>Hydrozoa</taxon>
        <taxon>Hydroidolina</taxon>
        <taxon>Anthoathecata</taxon>
        <taxon>Aplanulata</taxon>
        <taxon>Hydridae</taxon>
        <taxon>Hydra</taxon>
    </lineage>
</organism>
<evidence type="ECO:0000256" key="3">
    <source>
        <dbReference type="SAM" id="SignalP"/>
    </source>
</evidence>
<dbReference type="SUPFAM" id="SSF82895">
    <property type="entry name" value="TSP-1 type 1 repeat"/>
    <property type="match status" value="6"/>
</dbReference>
<dbReference type="SMART" id="SM00209">
    <property type="entry name" value="TSP1"/>
    <property type="match status" value="8"/>
</dbReference>
<name>A0ABM4BWT6_HYDVU</name>
<reference evidence="5" key="1">
    <citation type="submission" date="2025-08" db="UniProtKB">
        <authorList>
            <consortium name="RefSeq"/>
        </authorList>
    </citation>
    <scope>IDENTIFICATION</scope>
</reference>
<dbReference type="PANTHER" id="PTHR22906:SF21">
    <property type="entry name" value="SEMA DOMAIN-CONTAINING PROTEIN"/>
    <property type="match status" value="1"/>
</dbReference>
<gene>
    <name evidence="5" type="primary">LOC136080659</name>
</gene>
<sequence length="691" mass="77445">MIIAFLVWMFFTSEVCRALSLSQWSGWSAWSRCSSTCGVMQRTRVCLNLLLLDCIGNNTEVIFCSSQGISNLWSAWSSCSTLCGYGIMNRTREYCIFPAGVIGKAFDSLPCFSNSSCKDSLILLNETSLQSDHLLSTLNNFFDEFVVSFDVNFNKASGLGNVLQILDNFGEACIDVTFFYGSLNIFSGIKFVSYNIGLNSWNLIQVSQLYNNGNYSNSITVNGTVVFTDIIQPNIYSNISVFACLGVCMTGAMMKNFSLVSYTHVIWSQWSEWSNCNLSLISTRTRICSKNQWIDCIGLNTEMISCNISYNALWTPWTVWSNCSVLSGTGFSIKTRECNIPNSAENCSGNITEVIPCFLNISSFALWTPWTVWSNCSVLSGTGFSNRTRECNISNSAENCSGNITEVIPCFSNISSFAFWNLWSDWSKCNVSYGYRFLSRTRECNISNGNNMCFGNNTEIVPCYSNISNYNLEEWAVWSDCSATCGLGFKKSYSLKYTGNGVFERLQSCYVINCPVDGLWSNWKEFECLQTLSGVMKLFTRSCDNPSPAYFGLTCMGVSNYTQECSIDEVYPVNGGWSQWSSWSLCTQPCQGGVRSRFRDCSIPVPKYGGLYCNGSIKETVSCPNHYCKKLAVNLMVFLPNVNFIDQYSDPTTDPSLVLKDLIYSMIEKLHTNHKLNVTFFVALNSLQEQL</sequence>
<dbReference type="GeneID" id="136080659"/>
<proteinExistence type="predicted"/>
<protein>
    <submittedName>
        <fullName evidence="5">Coadhesin-like isoform X1</fullName>
    </submittedName>
</protein>
<dbReference type="PANTHER" id="PTHR22906">
    <property type="entry name" value="PROPERDIN"/>
    <property type="match status" value="1"/>
</dbReference>